<dbReference type="EMBL" id="DF846078">
    <property type="protein sequence ID" value="GAT49987.1"/>
    <property type="molecule type" value="Genomic_DNA"/>
</dbReference>
<keyword evidence="2" id="KW-1185">Reference proteome</keyword>
<reference evidence="1" key="1">
    <citation type="submission" date="2014-09" db="EMBL/GenBank/DDBJ databases">
        <title>Genome sequence of the luminous mushroom Mycena chlorophos for searching fungal bioluminescence genes.</title>
        <authorList>
            <person name="Tanaka Y."/>
            <person name="Kasuga D."/>
            <person name="Oba Y."/>
            <person name="Hase S."/>
            <person name="Sato K."/>
            <person name="Oba Y."/>
            <person name="Sakakibara Y."/>
        </authorList>
    </citation>
    <scope>NUCLEOTIDE SEQUENCE</scope>
</reference>
<name>A0ABQ0LHL3_MYCCL</name>
<gene>
    <name evidence="1" type="ORF">MCHLO_07270</name>
</gene>
<evidence type="ECO:0000313" key="1">
    <source>
        <dbReference type="EMBL" id="GAT49987.1"/>
    </source>
</evidence>
<sequence length="212" mass="23564">MPARKGAAHLDTKAHKTSLRNLESARAELQMRRNDERQAQEEEAIAVRNAHIRATRALPGPVHDPGNRLVVQPSLAEIEMWQAYNDHGADFSAGEIHSEQEAAERREHERLLEDLDIFGILDPDGTAGRLGFGQDGLQVEDVMEAVDEDDFMAEIDANTGEESNSGSLCINSDSISQSRNHGFRIRILSVSIIQERTGFDDVLIDTYVSRFG</sequence>
<protein>
    <submittedName>
        <fullName evidence="1">Uncharacterized protein</fullName>
    </submittedName>
</protein>
<organism evidence="1 2">
    <name type="scientific">Mycena chlorophos</name>
    <name type="common">Agaric fungus</name>
    <name type="synonym">Agaricus chlorophos</name>
    <dbReference type="NCBI Taxonomy" id="658473"/>
    <lineage>
        <taxon>Eukaryota</taxon>
        <taxon>Fungi</taxon>
        <taxon>Dikarya</taxon>
        <taxon>Basidiomycota</taxon>
        <taxon>Agaricomycotina</taxon>
        <taxon>Agaricomycetes</taxon>
        <taxon>Agaricomycetidae</taxon>
        <taxon>Agaricales</taxon>
        <taxon>Marasmiineae</taxon>
        <taxon>Mycenaceae</taxon>
        <taxon>Mycena</taxon>
    </lineage>
</organism>
<evidence type="ECO:0000313" key="2">
    <source>
        <dbReference type="Proteomes" id="UP000815677"/>
    </source>
</evidence>
<accession>A0ABQ0LHL3</accession>
<dbReference type="Proteomes" id="UP000815677">
    <property type="component" value="Unassembled WGS sequence"/>
</dbReference>
<proteinExistence type="predicted"/>